<keyword evidence="2" id="KW-0732">Signal</keyword>
<accession>A0A0K0EU85</accession>
<evidence type="ECO:0000313" key="4">
    <source>
        <dbReference type="WBParaSite" id="SVE_0007800.1"/>
    </source>
</evidence>
<dbReference type="InterPro" id="IPR006597">
    <property type="entry name" value="Sel1-like"/>
</dbReference>
<keyword evidence="3" id="KW-1185">Reference proteome</keyword>
<feature type="signal peptide" evidence="2">
    <location>
        <begin position="1"/>
        <end position="21"/>
    </location>
</feature>
<dbReference type="SMART" id="SM00671">
    <property type="entry name" value="SEL1"/>
    <property type="match status" value="9"/>
</dbReference>
<name>A0A0K0EU85_STRVS</name>
<reference evidence="3" key="1">
    <citation type="submission" date="2014-07" db="EMBL/GenBank/DDBJ databases">
        <authorList>
            <person name="Martin A.A"/>
            <person name="De Silva N."/>
        </authorList>
    </citation>
    <scope>NUCLEOTIDE SEQUENCE</scope>
</reference>
<dbReference type="STRING" id="75913.A0A0K0EU85"/>
<dbReference type="InterPro" id="IPR050767">
    <property type="entry name" value="Sel1_AlgK"/>
</dbReference>
<dbReference type="Gene3D" id="1.25.40.10">
    <property type="entry name" value="Tetratricopeptide repeat domain"/>
    <property type="match status" value="2"/>
</dbReference>
<feature type="chain" id="PRO_5005328819" evidence="2">
    <location>
        <begin position="22"/>
        <end position="662"/>
    </location>
</feature>
<dbReference type="Proteomes" id="UP000035680">
    <property type="component" value="Unassembled WGS sequence"/>
</dbReference>
<evidence type="ECO:0000256" key="1">
    <source>
        <dbReference type="ARBA" id="ARBA00038101"/>
    </source>
</evidence>
<dbReference type="SUPFAM" id="SSF81901">
    <property type="entry name" value="HCP-like"/>
    <property type="match status" value="3"/>
</dbReference>
<dbReference type="Pfam" id="PF08238">
    <property type="entry name" value="Sel1"/>
    <property type="match status" value="9"/>
</dbReference>
<dbReference type="GO" id="GO:0005789">
    <property type="term" value="C:endoplasmic reticulum membrane"/>
    <property type="evidence" value="ECO:0007669"/>
    <property type="project" value="TreeGrafter"/>
</dbReference>
<reference evidence="4" key="2">
    <citation type="submission" date="2015-08" db="UniProtKB">
        <authorList>
            <consortium name="WormBaseParasite"/>
        </authorList>
    </citation>
    <scope>IDENTIFICATION</scope>
</reference>
<dbReference type="PANTHER" id="PTHR11102">
    <property type="entry name" value="SEL-1-LIKE PROTEIN"/>
    <property type="match status" value="1"/>
</dbReference>
<dbReference type="AlphaFoldDB" id="A0A0K0EU85"/>
<dbReference type="PANTHER" id="PTHR11102:SF147">
    <property type="entry name" value="SEL1L ADAPTOR SUBUNIT OF ERAD E3 UBIQUITIN LIGASE"/>
    <property type="match status" value="1"/>
</dbReference>
<sequence>MGKKKLYLFIILFILINLIISEETESEKEDPRNKKKQPVILLSETFIAEHRANKESPSLHDLTDKDVTDSGIHYEDEDDGPLQVKKLESNPVYRELSNENIIFDDVDKKTIKESESLYEEAMEILTESEYIEWYQRKSAYDLLVKAAEMNHSEAMKVVAYGDMFGHFNEPKFHLNYLTKLAEYGSSDANMLLGFIYSTGLGIKSRDPRKAIIYYSIAGLYSNTLAQMALGYRYLYGINVEKSCPASLDYYKKVAEKVISGLKITGGQAITKYKLLEDIEPSSSHSALTGPIDKNLLEYYILMADKGDTQACIGLGALYLNGARGVNPSYENAFHYYSIAAKDGSATALGFLGKMYLEGSKVTPQSNLTAFNYFKKSAEKGSPIGQTGLGYMYLFGRGVEVNYTKAYKSFLLATEQTHPEGQLYAGYMHFKGLGVKRDFALALKYLQAAAQGGSISAFYWLGHMYAKGLGVFSNCETAVGFYKTVAERGKWGVPFMQAYLNYKNGKVKESLLQYLLFADLGYEVAQSNFAYILEKTSEQFELFNDANIKEIAFTFWRRSAEQNNPISRIKVGDYLYYGIGTEKDYKEAAEQYKLAADKFANSQALFNLGYMYEHGLGLPKDLHLAKRLYDQAVEMNPEAFVPVTIALLKLKLIFFLRSLNILG</sequence>
<comment type="similarity">
    <text evidence="1">Belongs to the sel-1 family.</text>
</comment>
<organism evidence="3 4">
    <name type="scientific">Strongyloides venezuelensis</name>
    <name type="common">Threadworm</name>
    <dbReference type="NCBI Taxonomy" id="75913"/>
    <lineage>
        <taxon>Eukaryota</taxon>
        <taxon>Metazoa</taxon>
        <taxon>Ecdysozoa</taxon>
        <taxon>Nematoda</taxon>
        <taxon>Chromadorea</taxon>
        <taxon>Rhabditida</taxon>
        <taxon>Tylenchina</taxon>
        <taxon>Panagrolaimomorpha</taxon>
        <taxon>Strongyloidoidea</taxon>
        <taxon>Strongyloididae</taxon>
        <taxon>Strongyloides</taxon>
    </lineage>
</organism>
<protein>
    <submittedName>
        <fullName evidence="4">Sel-1 protein (projected from Caenorhabditis elegans ortholog sel-1)</fullName>
    </submittedName>
</protein>
<dbReference type="InterPro" id="IPR011990">
    <property type="entry name" value="TPR-like_helical_dom_sf"/>
</dbReference>
<proteinExistence type="inferred from homology"/>
<evidence type="ECO:0000256" key="2">
    <source>
        <dbReference type="SAM" id="SignalP"/>
    </source>
</evidence>
<dbReference type="GO" id="GO:0036503">
    <property type="term" value="P:ERAD pathway"/>
    <property type="evidence" value="ECO:0007669"/>
    <property type="project" value="TreeGrafter"/>
</dbReference>
<evidence type="ECO:0000313" key="3">
    <source>
        <dbReference type="Proteomes" id="UP000035680"/>
    </source>
</evidence>
<dbReference type="WBParaSite" id="SVE_0007800.1">
    <property type="protein sequence ID" value="SVE_0007800.1"/>
    <property type="gene ID" value="SVE_0007800"/>
</dbReference>